<dbReference type="Gene3D" id="3.20.20.100">
    <property type="entry name" value="NADP-dependent oxidoreductase domain"/>
    <property type="match status" value="1"/>
</dbReference>
<dbReference type="AlphaFoldDB" id="A0AA41XTM5"/>
<evidence type="ECO:0000313" key="4">
    <source>
        <dbReference type="EMBL" id="MCV9880931.1"/>
    </source>
</evidence>
<comment type="caution">
    <text evidence="3">The sequence shown here is derived from an EMBL/GenBank/DDBJ whole genome shotgun (WGS) entry which is preliminary data.</text>
</comment>
<dbReference type="InterPro" id="IPR050791">
    <property type="entry name" value="Aldo-Keto_reductase"/>
</dbReference>
<dbReference type="EMBL" id="JAMPJU010000001">
    <property type="protein sequence ID" value="MCV9880931.1"/>
    <property type="molecule type" value="Genomic_DNA"/>
</dbReference>
<dbReference type="CDD" id="cd19076">
    <property type="entry name" value="AKR_AKR13A_13D"/>
    <property type="match status" value="1"/>
</dbReference>
<dbReference type="PANTHER" id="PTHR43625">
    <property type="entry name" value="AFLATOXIN B1 ALDEHYDE REDUCTASE"/>
    <property type="match status" value="1"/>
</dbReference>
<dbReference type="GO" id="GO:0016491">
    <property type="term" value="F:oxidoreductase activity"/>
    <property type="evidence" value="ECO:0007669"/>
    <property type="project" value="UniProtKB-KW"/>
</dbReference>
<dbReference type="GO" id="GO:0005737">
    <property type="term" value="C:cytoplasm"/>
    <property type="evidence" value="ECO:0007669"/>
    <property type="project" value="TreeGrafter"/>
</dbReference>
<protein>
    <submittedName>
        <fullName evidence="3">Aldo/keto reductase</fullName>
    </submittedName>
</protein>
<name>A0AA41XTM5_9GAMM</name>
<dbReference type="Proteomes" id="UP001165569">
    <property type="component" value="Unassembled WGS sequence"/>
</dbReference>
<evidence type="ECO:0000313" key="3">
    <source>
        <dbReference type="EMBL" id="MCV9877503.1"/>
    </source>
</evidence>
<keyword evidence="1" id="KW-0560">Oxidoreductase</keyword>
<accession>A0AA41XTM5</accession>
<evidence type="ECO:0000259" key="2">
    <source>
        <dbReference type="Pfam" id="PF00248"/>
    </source>
</evidence>
<evidence type="ECO:0000256" key="1">
    <source>
        <dbReference type="ARBA" id="ARBA00023002"/>
    </source>
</evidence>
<gene>
    <name evidence="3" type="ORF">NC803_01360</name>
    <name evidence="4" type="ORF">NC856_01385</name>
</gene>
<dbReference type="Pfam" id="PF00248">
    <property type="entry name" value="Aldo_ket_red"/>
    <property type="match status" value="1"/>
</dbReference>
<dbReference type="PANTHER" id="PTHR43625:SF40">
    <property type="entry name" value="ALDO-KETO REDUCTASE YAKC [NADP(+)]"/>
    <property type="match status" value="1"/>
</dbReference>
<reference evidence="3" key="1">
    <citation type="submission" date="2022-04" db="EMBL/GenBank/DDBJ databases">
        <title>Brenneria sp. isolated from walnut trees in Serbia.</title>
        <authorList>
            <person name="Gasic K."/>
            <person name="Zlatkovic N."/>
            <person name="Kuzmanovic N."/>
        </authorList>
    </citation>
    <scope>NUCLEOTIDE SEQUENCE</scope>
    <source>
        <strain evidence="4">KBI 423</strain>
        <strain evidence="3">KBI 447</strain>
    </source>
</reference>
<evidence type="ECO:0000313" key="5">
    <source>
        <dbReference type="Proteomes" id="UP001165568"/>
    </source>
</evidence>
<dbReference type="InterPro" id="IPR036812">
    <property type="entry name" value="NAD(P)_OxRdtase_dom_sf"/>
</dbReference>
<feature type="domain" description="NADP-dependent oxidoreductase" evidence="2">
    <location>
        <begin position="16"/>
        <end position="306"/>
    </location>
</feature>
<dbReference type="EMBL" id="JAMPJT010000001">
    <property type="protein sequence ID" value="MCV9877503.1"/>
    <property type="molecule type" value="Genomic_DNA"/>
</dbReference>
<dbReference type="SUPFAM" id="SSF51430">
    <property type="entry name" value="NAD(P)-linked oxidoreductase"/>
    <property type="match status" value="1"/>
</dbReference>
<keyword evidence="5" id="KW-1185">Reference proteome</keyword>
<proteinExistence type="predicted"/>
<dbReference type="Proteomes" id="UP001165568">
    <property type="component" value="Unassembled WGS sequence"/>
</dbReference>
<dbReference type="InterPro" id="IPR023210">
    <property type="entry name" value="NADP_OxRdtase_dom"/>
</dbReference>
<evidence type="ECO:0000313" key="6">
    <source>
        <dbReference type="Proteomes" id="UP001165569"/>
    </source>
</evidence>
<sequence length="328" mass="36464">MLNKRKLGNEGLVVSEIGLGCMGMSQFYGESDEQESIATLLSAVDLGVTYFDTAENYGPFLNEELLGKAFKGVREKVTIGTKFGFLFQDGKVTGVNSKPAHIRNVVEGSLKRLGTDYIDVLYQHRVDPEVPIEDVIGEMGRLVKEGKVKYLGLCEAGVSIIKRAHAVHPLSVIQSEYSIWERNLDENIRPLLESLNIGLVTFCPLGRGFLTGKVKPAEDYGSDDFRSLDPRFKYENFEHNHKITSTVTEIANSIGVSASQLCLSWILSQSDNIVPIPGTKRKKYLEENVAASRVVLPDHIKTELDNLLQNLSVAGPRYENKMMALINR</sequence>
<dbReference type="RefSeq" id="WP_264088620.1">
    <property type="nucleotide sequence ID" value="NZ_JAMPJT010000001.1"/>
</dbReference>
<organism evidence="3 6">
    <name type="scientific">Brenneria izbisi</name>
    <dbReference type="NCBI Taxonomy" id="2939450"/>
    <lineage>
        <taxon>Bacteria</taxon>
        <taxon>Pseudomonadati</taxon>
        <taxon>Pseudomonadota</taxon>
        <taxon>Gammaproteobacteria</taxon>
        <taxon>Enterobacterales</taxon>
        <taxon>Pectobacteriaceae</taxon>
        <taxon>Brenneria</taxon>
    </lineage>
</organism>